<protein>
    <submittedName>
        <fullName evidence="1">Uncharacterized protein</fullName>
    </submittedName>
</protein>
<organism evidence="1">
    <name type="scientific">bioreactor metagenome</name>
    <dbReference type="NCBI Taxonomy" id="1076179"/>
    <lineage>
        <taxon>unclassified sequences</taxon>
        <taxon>metagenomes</taxon>
        <taxon>ecological metagenomes</taxon>
    </lineage>
</organism>
<gene>
    <name evidence="1" type="ORF">SDC9_186071</name>
</gene>
<reference evidence="1" key="1">
    <citation type="submission" date="2019-08" db="EMBL/GenBank/DDBJ databases">
        <authorList>
            <person name="Kucharzyk K."/>
            <person name="Murdoch R.W."/>
            <person name="Higgins S."/>
            <person name="Loffler F."/>
        </authorList>
    </citation>
    <scope>NUCLEOTIDE SEQUENCE</scope>
</reference>
<evidence type="ECO:0000313" key="1">
    <source>
        <dbReference type="EMBL" id="MPN38547.1"/>
    </source>
</evidence>
<proteinExistence type="predicted"/>
<accession>A0A645HHW1</accession>
<name>A0A645HHW1_9ZZZZ</name>
<dbReference type="AlphaFoldDB" id="A0A645HHW1"/>
<dbReference type="EMBL" id="VSSQ01093849">
    <property type="protein sequence ID" value="MPN38547.1"/>
    <property type="molecule type" value="Genomic_DNA"/>
</dbReference>
<sequence length="78" mass="8525">MAHRPGTDRECGDAVLAAAQTMRTTANCAYLLAETLSIAFIGIHNAKFGAQHANFIVHGVYYALQTRFKSGFHNLPVF</sequence>
<comment type="caution">
    <text evidence="1">The sequence shown here is derived from an EMBL/GenBank/DDBJ whole genome shotgun (WGS) entry which is preliminary data.</text>
</comment>